<dbReference type="Pfam" id="PF07690">
    <property type="entry name" value="MFS_1"/>
    <property type="match status" value="1"/>
</dbReference>
<name>A0ABR4AF94_9LECA</name>
<keyword evidence="6" id="KW-1185">Reference proteome</keyword>
<comment type="subcellular location">
    <subcellularLocation>
        <location evidence="1">Membrane</location>
        <topology evidence="1">Multi-pass membrane protein</topology>
    </subcellularLocation>
</comment>
<dbReference type="InterPro" id="IPR011701">
    <property type="entry name" value="MFS"/>
</dbReference>
<comment type="caution">
    <text evidence="5">The sequence shown here is derived from an EMBL/GenBank/DDBJ whole genome shotgun (WGS) entry which is preliminary data.</text>
</comment>
<dbReference type="CDD" id="cd17352">
    <property type="entry name" value="MFS_MCT_SLC16"/>
    <property type="match status" value="1"/>
</dbReference>
<keyword evidence="4" id="KW-1133">Transmembrane helix</keyword>
<dbReference type="InterPro" id="IPR036259">
    <property type="entry name" value="MFS_trans_sf"/>
</dbReference>
<evidence type="ECO:0000313" key="5">
    <source>
        <dbReference type="EMBL" id="KAL2044110.1"/>
    </source>
</evidence>
<feature type="transmembrane region" description="Helical" evidence="4">
    <location>
        <begin position="140"/>
        <end position="160"/>
    </location>
</feature>
<feature type="transmembrane region" description="Helical" evidence="4">
    <location>
        <begin position="405"/>
        <end position="423"/>
    </location>
</feature>
<feature type="transmembrane region" description="Helical" evidence="4">
    <location>
        <begin position="373"/>
        <end position="393"/>
    </location>
</feature>
<reference evidence="5 6" key="1">
    <citation type="submission" date="2024-09" db="EMBL/GenBank/DDBJ databases">
        <title>Rethinking Asexuality: The Enigmatic Case of Functional Sexual Genes in Lepraria (Stereocaulaceae).</title>
        <authorList>
            <person name="Doellman M."/>
            <person name="Sun Y."/>
            <person name="Barcenas-Pena A."/>
            <person name="Lumbsch H.T."/>
            <person name="Grewe F."/>
        </authorList>
    </citation>
    <scope>NUCLEOTIDE SEQUENCE [LARGE SCALE GENOMIC DNA]</scope>
    <source>
        <strain evidence="5 6">Grewe 0041</strain>
    </source>
</reference>
<feature type="transmembrane region" description="Helical" evidence="4">
    <location>
        <begin position="204"/>
        <end position="224"/>
    </location>
</feature>
<evidence type="ECO:0000256" key="4">
    <source>
        <dbReference type="SAM" id="Phobius"/>
    </source>
</evidence>
<accession>A0ABR4AF94</accession>
<evidence type="ECO:0000256" key="3">
    <source>
        <dbReference type="SAM" id="MobiDB-lite"/>
    </source>
</evidence>
<feature type="transmembrane region" description="Helical" evidence="4">
    <location>
        <begin position="116"/>
        <end position="134"/>
    </location>
</feature>
<feature type="transmembrane region" description="Helical" evidence="4">
    <location>
        <begin position="172"/>
        <end position="192"/>
    </location>
</feature>
<dbReference type="PANTHER" id="PTHR11360">
    <property type="entry name" value="MONOCARBOXYLATE TRANSPORTER"/>
    <property type="match status" value="1"/>
</dbReference>
<feature type="transmembrane region" description="Helical" evidence="4">
    <location>
        <begin position="44"/>
        <end position="63"/>
    </location>
</feature>
<dbReference type="InterPro" id="IPR050327">
    <property type="entry name" value="Proton-linked_MCT"/>
</dbReference>
<feature type="transmembrane region" description="Helical" evidence="4">
    <location>
        <begin position="338"/>
        <end position="361"/>
    </location>
</feature>
<feature type="region of interest" description="Disordered" evidence="3">
    <location>
        <begin position="434"/>
        <end position="458"/>
    </location>
</feature>
<dbReference type="Gene3D" id="1.20.1250.20">
    <property type="entry name" value="MFS general substrate transporter like domains"/>
    <property type="match status" value="2"/>
</dbReference>
<comment type="similarity">
    <text evidence="2">Belongs to the major facilitator superfamily. Monocarboxylate porter (TC 2.A.1.13) family.</text>
</comment>
<feature type="transmembrane region" description="Helical" evidence="4">
    <location>
        <begin position="248"/>
        <end position="269"/>
    </location>
</feature>
<sequence>MDSRQNPMELRPPSEMATGEPPIDHHQPMGTNVKERKYVPPNGGYGWVCVVCVFLINAHTWGLNFAYGVFLDYFLAKNIYPNALDYAFIGGLSISQALIVSPLINITSRLWGTRATLSIGLVLLTASLIGASFATQAWHLFLSQGLCFGWGLGFLYVGSANIIPQWFSTRRSLANGICAAGAGFGGLVYSLASSSLLERAGPPLTFRILAICEFITNLVCIILVKDRNQVAKPNQNAFNYRLLKRKEIWLVLGWGCLSELGYTVLLFSLPNYARRIDLNAQQGSIVGALLNLGLMIGRPIVGHSSDTLGRINMAMLTTGVCGLMCLLIWIFAKNFVVLCFFAILAGTVCGTFWSTIAPVGADVAGLKELPSTLSIVLMLMVLPTTFAESIALGLRRSTGDIYLDAQIFTGCMFIGASVCTFFLRSWKIGQNEKEANAKREHERGDRQSRPSLLERRHSAHSDKTILRRLFQVKAV</sequence>
<proteinExistence type="inferred from homology"/>
<dbReference type="SUPFAM" id="SSF103473">
    <property type="entry name" value="MFS general substrate transporter"/>
    <property type="match status" value="1"/>
</dbReference>
<dbReference type="PANTHER" id="PTHR11360:SF315">
    <property type="entry name" value="TRANSPORTER MCH2-RELATED"/>
    <property type="match status" value="1"/>
</dbReference>
<evidence type="ECO:0008006" key="7">
    <source>
        <dbReference type="Google" id="ProtNLM"/>
    </source>
</evidence>
<evidence type="ECO:0000256" key="2">
    <source>
        <dbReference type="ARBA" id="ARBA00006727"/>
    </source>
</evidence>
<dbReference type="Proteomes" id="UP001590951">
    <property type="component" value="Unassembled WGS sequence"/>
</dbReference>
<feature type="transmembrane region" description="Helical" evidence="4">
    <location>
        <begin position="83"/>
        <end position="104"/>
    </location>
</feature>
<keyword evidence="4" id="KW-0472">Membrane</keyword>
<protein>
    <recommendedName>
        <fullName evidence="7">Major facilitator superfamily (MFS) profile domain-containing protein</fullName>
    </recommendedName>
</protein>
<keyword evidence="4" id="KW-0812">Transmembrane</keyword>
<gene>
    <name evidence="5" type="ORF">ABVK25_012462</name>
</gene>
<organism evidence="5 6">
    <name type="scientific">Lepraria finkii</name>
    <dbReference type="NCBI Taxonomy" id="1340010"/>
    <lineage>
        <taxon>Eukaryota</taxon>
        <taxon>Fungi</taxon>
        <taxon>Dikarya</taxon>
        <taxon>Ascomycota</taxon>
        <taxon>Pezizomycotina</taxon>
        <taxon>Lecanoromycetes</taxon>
        <taxon>OSLEUM clade</taxon>
        <taxon>Lecanoromycetidae</taxon>
        <taxon>Lecanorales</taxon>
        <taxon>Lecanorineae</taxon>
        <taxon>Stereocaulaceae</taxon>
        <taxon>Lepraria</taxon>
    </lineage>
</organism>
<feature type="region of interest" description="Disordered" evidence="3">
    <location>
        <begin position="1"/>
        <end position="30"/>
    </location>
</feature>
<feature type="transmembrane region" description="Helical" evidence="4">
    <location>
        <begin position="313"/>
        <end position="332"/>
    </location>
</feature>
<evidence type="ECO:0000256" key="1">
    <source>
        <dbReference type="ARBA" id="ARBA00004141"/>
    </source>
</evidence>
<evidence type="ECO:0000313" key="6">
    <source>
        <dbReference type="Proteomes" id="UP001590951"/>
    </source>
</evidence>
<dbReference type="EMBL" id="JBHFEH010000210">
    <property type="protein sequence ID" value="KAL2044110.1"/>
    <property type="molecule type" value="Genomic_DNA"/>
</dbReference>